<organism evidence="2 3">
    <name type="scientific">Jeotgalibacillus salarius</name>
    <dbReference type="NCBI Taxonomy" id="546023"/>
    <lineage>
        <taxon>Bacteria</taxon>
        <taxon>Bacillati</taxon>
        <taxon>Bacillota</taxon>
        <taxon>Bacilli</taxon>
        <taxon>Bacillales</taxon>
        <taxon>Caryophanaceae</taxon>
        <taxon>Jeotgalibacillus</taxon>
    </lineage>
</organism>
<evidence type="ECO:0000313" key="3">
    <source>
        <dbReference type="Proteomes" id="UP000297776"/>
    </source>
</evidence>
<keyword evidence="1" id="KW-0472">Membrane</keyword>
<dbReference type="RefSeq" id="WP_134379838.1">
    <property type="nucleotide sequence ID" value="NZ_SORX01000002.1"/>
</dbReference>
<accession>A0A4Y8LNC5</accession>
<evidence type="ECO:0000313" key="2">
    <source>
        <dbReference type="EMBL" id="TFE02941.1"/>
    </source>
</evidence>
<feature type="transmembrane region" description="Helical" evidence="1">
    <location>
        <begin position="86"/>
        <end position="105"/>
    </location>
</feature>
<dbReference type="OrthoDB" id="2454012at2"/>
<keyword evidence="3" id="KW-1185">Reference proteome</keyword>
<feature type="transmembrane region" description="Helical" evidence="1">
    <location>
        <begin position="32"/>
        <end position="48"/>
    </location>
</feature>
<evidence type="ECO:0000256" key="1">
    <source>
        <dbReference type="SAM" id="Phobius"/>
    </source>
</evidence>
<protein>
    <recommendedName>
        <fullName evidence="4">DUF3899 domain-containing protein</fullName>
    </recommendedName>
</protein>
<comment type="caution">
    <text evidence="2">The sequence shown here is derived from an EMBL/GenBank/DDBJ whole genome shotgun (WGS) entry which is preliminary data.</text>
</comment>
<dbReference type="AlphaFoldDB" id="A0A4Y8LNC5"/>
<keyword evidence="1" id="KW-1133">Transmembrane helix</keyword>
<dbReference type="EMBL" id="SORX01000002">
    <property type="protein sequence ID" value="TFE02941.1"/>
    <property type="molecule type" value="Genomic_DNA"/>
</dbReference>
<feature type="transmembrane region" description="Helical" evidence="1">
    <location>
        <begin position="6"/>
        <end position="25"/>
    </location>
</feature>
<proteinExistence type="predicted"/>
<evidence type="ECO:0008006" key="4">
    <source>
        <dbReference type="Google" id="ProtNLM"/>
    </source>
</evidence>
<gene>
    <name evidence="2" type="ORF">E2626_03795</name>
</gene>
<dbReference type="Proteomes" id="UP000297776">
    <property type="component" value="Unassembled WGS sequence"/>
</dbReference>
<reference evidence="2 3" key="1">
    <citation type="submission" date="2019-03" db="EMBL/GenBank/DDBJ databases">
        <authorList>
            <person name="Yang Y."/>
        </authorList>
    </citation>
    <scope>NUCLEOTIDE SEQUENCE [LARGE SCALE GENOMIC DNA]</scope>
    <source>
        <strain evidence="2 3">ASL-1</strain>
    </source>
</reference>
<keyword evidence="1" id="KW-0812">Transmembrane</keyword>
<sequence>MIKFLNLSITALVIIAVNVILMMILESGFIDVSFFAGIFSIVVIRFFTAPGNYAKANRQPAESSLSTVQFEEQTKYLYPKVIEGTSLVYTALSLAAVFIAYYDYLI</sequence>
<name>A0A4Y8LNC5_9BACL</name>